<dbReference type="InterPro" id="IPR004374">
    <property type="entry name" value="PrfB"/>
</dbReference>
<feature type="modified residue" description="N5-methylglutamine" evidence="4">
    <location>
        <position position="261"/>
    </location>
</feature>
<dbReference type="Pfam" id="PF03462">
    <property type="entry name" value="PCRF"/>
    <property type="match status" value="1"/>
</dbReference>
<dbReference type="Gene3D" id="1.20.58.410">
    <property type="entry name" value="Release factor"/>
    <property type="match status" value="1"/>
</dbReference>
<feature type="domain" description="Prokaryotic-type class I peptide chain release factors" evidence="6">
    <location>
        <begin position="254"/>
        <end position="270"/>
    </location>
</feature>
<dbReference type="NCBIfam" id="TIGR00020">
    <property type="entry name" value="prfB"/>
    <property type="match status" value="1"/>
</dbReference>
<evidence type="ECO:0000313" key="7">
    <source>
        <dbReference type="EMBL" id="MFA9477646.1"/>
    </source>
</evidence>
<reference evidence="7 8" key="1">
    <citation type="submission" date="2024-08" db="EMBL/GenBank/DDBJ databases">
        <title>Whole-genome sequencing of halo(alkali)philic microorganisms from hypersaline lakes.</title>
        <authorList>
            <person name="Sorokin D.Y."/>
            <person name="Merkel A.Y."/>
            <person name="Messina E."/>
            <person name="Yakimov M."/>
        </authorList>
    </citation>
    <scope>NUCLEOTIDE SEQUENCE [LARGE SCALE GENOMIC DNA]</scope>
    <source>
        <strain evidence="7 8">AB-hyl4</strain>
    </source>
</reference>
<dbReference type="InterPro" id="IPR045853">
    <property type="entry name" value="Pep_chain_release_fac_I_sf"/>
</dbReference>
<gene>
    <name evidence="4 7" type="primary">prfB</name>
    <name evidence="7" type="ORF">ACERK3_04990</name>
</gene>
<evidence type="ECO:0000256" key="2">
    <source>
        <dbReference type="ARBA" id="ARBA00022481"/>
    </source>
</evidence>
<proteinExistence type="inferred from homology"/>
<accession>A0ABV4U217</accession>
<dbReference type="InterPro" id="IPR005139">
    <property type="entry name" value="PCRF"/>
</dbReference>
<protein>
    <recommendedName>
        <fullName evidence="4 5">Peptide chain release factor 2</fullName>
        <shortName evidence="4">RF-2</shortName>
    </recommendedName>
</protein>
<keyword evidence="8" id="KW-1185">Reference proteome</keyword>
<dbReference type="RefSeq" id="WP_425344573.1">
    <property type="nucleotide sequence ID" value="NZ_JBGUBD010000003.1"/>
</dbReference>
<dbReference type="SUPFAM" id="SSF75620">
    <property type="entry name" value="Release factor"/>
    <property type="match status" value="1"/>
</dbReference>
<dbReference type="PANTHER" id="PTHR43116:SF3">
    <property type="entry name" value="CLASS I PEPTIDE CHAIN RELEASE FACTOR"/>
    <property type="match status" value="1"/>
</dbReference>
<keyword evidence="2 4" id="KW-0488">Methylation</keyword>
<evidence type="ECO:0000256" key="3">
    <source>
        <dbReference type="ARBA" id="ARBA00022917"/>
    </source>
</evidence>
<comment type="function">
    <text evidence="4">Peptide chain release factor 2 directs the termination of translation in response to the peptide chain termination codons UGA and UAA.</text>
</comment>
<sequence length="381" mass="42935">MTDSPNNSPLAAEGVADLLEDLKARVLSIRDSLDYDNKANRRAELEKQMEQPEFWNEPDAANKVVTELKSVKAQIEPLRKAQQKIDDALLMWEMAEEADDADTRNEVAQQLPELQKELDRLETVSLLSGKYDARNCYLSIYAREGGTEAQDWTEMLMRMYLYYCERMGWDVTEVDKSHGEEAGLKDVTLHVKGPLAYGYLSTERGTHRLARVSPFNAQGKRQTSFASVDVTPEFEDTGAITLDENDLEITAFARSSGPGGQNVNKVASAVRIVHKPTSLQVVCSVHKSQQQNRNMAMAILLAKIELLEEQKREAAQLEAAGGKLDMGWGTQIRSYVFYDNRVKDHRTSHEQGNPQSVMDGDIHGFIEAELKRRTRERGAKK</sequence>
<evidence type="ECO:0000259" key="6">
    <source>
        <dbReference type="PROSITE" id="PS00745"/>
    </source>
</evidence>
<name>A0ABV4U217_9BACT</name>
<dbReference type="Proteomes" id="UP001575105">
    <property type="component" value="Unassembled WGS sequence"/>
</dbReference>
<evidence type="ECO:0000256" key="1">
    <source>
        <dbReference type="ARBA" id="ARBA00010835"/>
    </source>
</evidence>
<dbReference type="EMBL" id="JBGUBD010000003">
    <property type="protein sequence ID" value="MFA9477646.1"/>
    <property type="molecule type" value="Genomic_DNA"/>
</dbReference>
<dbReference type="Gene3D" id="3.30.70.1660">
    <property type="match status" value="1"/>
</dbReference>
<evidence type="ECO:0000256" key="4">
    <source>
        <dbReference type="HAMAP-Rule" id="MF_00094"/>
    </source>
</evidence>
<dbReference type="Gene3D" id="3.30.160.20">
    <property type="match status" value="1"/>
</dbReference>
<evidence type="ECO:0000313" key="8">
    <source>
        <dbReference type="Proteomes" id="UP001575105"/>
    </source>
</evidence>
<keyword evidence="4" id="KW-0963">Cytoplasm</keyword>
<dbReference type="PROSITE" id="PS00745">
    <property type="entry name" value="RF_PROK_I"/>
    <property type="match status" value="1"/>
</dbReference>
<dbReference type="HAMAP" id="MF_00094">
    <property type="entry name" value="Rel_fac_2"/>
    <property type="match status" value="1"/>
</dbReference>
<dbReference type="PANTHER" id="PTHR43116">
    <property type="entry name" value="PEPTIDE CHAIN RELEASE FACTOR 2"/>
    <property type="match status" value="1"/>
</dbReference>
<organism evidence="7 8">
    <name type="scientific">Natronomicrosphaera hydrolytica</name>
    <dbReference type="NCBI Taxonomy" id="3242702"/>
    <lineage>
        <taxon>Bacteria</taxon>
        <taxon>Pseudomonadati</taxon>
        <taxon>Planctomycetota</taxon>
        <taxon>Phycisphaerae</taxon>
        <taxon>Phycisphaerales</taxon>
        <taxon>Phycisphaeraceae</taxon>
        <taxon>Natronomicrosphaera</taxon>
    </lineage>
</organism>
<dbReference type="Pfam" id="PF00472">
    <property type="entry name" value="RF-1"/>
    <property type="match status" value="1"/>
</dbReference>
<comment type="PTM">
    <text evidence="4">Methylated by PrmC. Methylation increases the termination efficiency of RF2.</text>
</comment>
<comment type="subcellular location">
    <subcellularLocation>
        <location evidence="4">Cytoplasm</location>
    </subcellularLocation>
</comment>
<dbReference type="SMART" id="SM00937">
    <property type="entry name" value="PCRF"/>
    <property type="match status" value="1"/>
</dbReference>
<comment type="caution">
    <text evidence="7">The sequence shown here is derived from an EMBL/GenBank/DDBJ whole genome shotgun (WGS) entry which is preliminary data.</text>
</comment>
<keyword evidence="3 4" id="KW-0648">Protein biosynthesis</keyword>
<evidence type="ECO:0000256" key="5">
    <source>
        <dbReference type="NCBIfam" id="TIGR00020"/>
    </source>
</evidence>
<comment type="similarity">
    <text evidence="1 4">Belongs to the prokaryotic/mitochondrial release factor family.</text>
</comment>
<dbReference type="InterPro" id="IPR000352">
    <property type="entry name" value="Pep_chain_release_fac_I"/>
</dbReference>